<comment type="pathway">
    <text evidence="5 7">Amino-acid biosynthesis; L-proline biosynthesis; L-proline from L-glutamate 5-semialdehyde: step 1/1.</text>
</comment>
<keyword evidence="4 5" id="KW-0560">Oxidoreductase</keyword>
<keyword evidence="3 5" id="KW-0521">NADP</keyword>
<evidence type="ECO:0000313" key="11">
    <source>
        <dbReference type="Proteomes" id="UP001596253"/>
    </source>
</evidence>
<evidence type="ECO:0000256" key="3">
    <source>
        <dbReference type="ARBA" id="ARBA00022857"/>
    </source>
</evidence>
<evidence type="ECO:0000256" key="6">
    <source>
        <dbReference type="NCBIfam" id="TIGR00112"/>
    </source>
</evidence>
<proteinExistence type="inferred from homology"/>
<dbReference type="EMBL" id="JBHSSD010000029">
    <property type="protein sequence ID" value="MFC6164269.1"/>
    <property type="molecule type" value="Genomic_DNA"/>
</dbReference>
<gene>
    <name evidence="5 10" type="primary">proC</name>
    <name evidence="10" type="ORF">ACFP3T_06245</name>
</gene>
<dbReference type="Proteomes" id="UP001596253">
    <property type="component" value="Unassembled WGS sequence"/>
</dbReference>
<dbReference type="InterPro" id="IPR053790">
    <property type="entry name" value="P5CR-like_CS"/>
</dbReference>
<comment type="similarity">
    <text evidence="1 5 7">Belongs to the pyrroline-5-carboxylate reductase family.</text>
</comment>
<evidence type="ECO:0000313" key="10">
    <source>
        <dbReference type="EMBL" id="MFC6164269.1"/>
    </source>
</evidence>
<dbReference type="PANTHER" id="PTHR11645">
    <property type="entry name" value="PYRROLINE-5-CARBOXYLATE REDUCTASE"/>
    <property type="match status" value="1"/>
</dbReference>
<dbReference type="NCBIfam" id="TIGR00112">
    <property type="entry name" value="proC"/>
    <property type="match status" value="1"/>
</dbReference>
<name>A0ABW1R4J1_9LACO</name>
<dbReference type="Pfam" id="PF14748">
    <property type="entry name" value="P5CR_dimer"/>
    <property type="match status" value="1"/>
</dbReference>
<comment type="caution">
    <text evidence="10">The sequence shown here is derived from an EMBL/GenBank/DDBJ whole genome shotgun (WGS) entry which is preliminary data.</text>
</comment>
<dbReference type="PANTHER" id="PTHR11645:SF0">
    <property type="entry name" value="PYRROLINE-5-CARBOXYLATE REDUCTASE 3"/>
    <property type="match status" value="1"/>
</dbReference>
<feature type="domain" description="Pyrroline-5-carboxylate reductase dimerisation" evidence="9">
    <location>
        <begin position="162"/>
        <end position="266"/>
    </location>
</feature>
<evidence type="ECO:0000256" key="7">
    <source>
        <dbReference type="RuleBase" id="RU003903"/>
    </source>
</evidence>
<comment type="subcellular location">
    <subcellularLocation>
        <location evidence="5">Cytoplasm</location>
    </subcellularLocation>
</comment>
<dbReference type="InterPro" id="IPR028939">
    <property type="entry name" value="P5C_Rdtase_cat_N"/>
</dbReference>
<evidence type="ECO:0000256" key="4">
    <source>
        <dbReference type="ARBA" id="ARBA00023002"/>
    </source>
</evidence>
<evidence type="ECO:0000256" key="1">
    <source>
        <dbReference type="ARBA" id="ARBA00005525"/>
    </source>
</evidence>
<reference evidence="11" key="1">
    <citation type="journal article" date="2019" name="Int. J. Syst. Evol. Microbiol.">
        <title>The Global Catalogue of Microorganisms (GCM) 10K type strain sequencing project: providing services to taxonomists for standard genome sequencing and annotation.</title>
        <authorList>
            <consortium name="The Broad Institute Genomics Platform"/>
            <consortium name="The Broad Institute Genome Sequencing Center for Infectious Disease"/>
            <person name="Wu L."/>
            <person name="Ma J."/>
        </authorList>
    </citation>
    <scope>NUCLEOTIDE SEQUENCE [LARGE SCALE GENOMIC DNA]</scope>
    <source>
        <strain evidence="11">CCM 8932</strain>
    </source>
</reference>
<dbReference type="PROSITE" id="PS00521">
    <property type="entry name" value="P5CR"/>
    <property type="match status" value="1"/>
</dbReference>
<dbReference type="SUPFAM" id="SSF51735">
    <property type="entry name" value="NAD(P)-binding Rossmann-fold domains"/>
    <property type="match status" value="1"/>
</dbReference>
<dbReference type="InterPro" id="IPR008927">
    <property type="entry name" value="6-PGluconate_DH-like_C_sf"/>
</dbReference>
<keyword evidence="11" id="KW-1185">Reference proteome</keyword>
<dbReference type="InterPro" id="IPR000304">
    <property type="entry name" value="Pyrroline-COOH_reductase"/>
</dbReference>
<comment type="catalytic activity">
    <reaction evidence="5 7">
        <text>L-proline + NADP(+) = (S)-1-pyrroline-5-carboxylate + NADPH + 2 H(+)</text>
        <dbReference type="Rhea" id="RHEA:14109"/>
        <dbReference type="ChEBI" id="CHEBI:15378"/>
        <dbReference type="ChEBI" id="CHEBI:17388"/>
        <dbReference type="ChEBI" id="CHEBI:57783"/>
        <dbReference type="ChEBI" id="CHEBI:58349"/>
        <dbReference type="ChEBI" id="CHEBI:60039"/>
        <dbReference type="EC" id="1.5.1.2"/>
    </reaction>
</comment>
<keyword evidence="2 5" id="KW-0641">Proline biosynthesis</keyword>
<keyword evidence="5" id="KW-0963">Cytoplasm</keyword>
<dbReference type="EC" id="1.5.1.2" evidence="5 6"/>
<accession>A0ABW1R4J1</accession>
<dbReference type="Gene3D" id="3.40.50.720">
    <property type="entry name" value="NAD(P)-binding Rossmann-like Domain"/>
    <property type="match status" value="1"/>
</dbReference>
<dbReference type="InterPro" id="IPR029036">
    <property type="entry name" value="P5CR_dimer"/>
</dbReference>
<dbReference type="PIRSF" id="PIRSF000193">
    <property type="entry name" value="Pyrrol-5-carb_rd"/>
    <property type="match status" value="1"/>
</dbReference>
<dbReference type="Pfam" id="PF03807">
    <property type="entry name" value="F420_oxidored"/>
    <property type="match status" value="1"/>
</dbReference>
<feature type="domain" description="Pyrroline-5-carboxylate reductase catalytic N-terminal" evidence="8">
    <location>
        <begin position="4"/>
        <end position="99"/>
    </location>
</feature>
<evidence type="ECO:0000259" key="9">
    <source>
        <dbReference type="Pfam" id="PF14748"/>
    </source>
</evidence>
<dbReference type="SUPFAM" id="SSF48179">
    <property type="entry name" value="6-phosphogluconate dehydrogenase C-terminal domain-like"/>
    <property type="match status" value="1"/>
</dbReference>
<dbReference type="Gene3D" id="1.10.3730.10">
    <property type="entry name" value="ProC C-terminal domain-like"/>
    <property type="match status" value="1"/>
</dbReference>
<sequence length="267" mass="28035">MTHTIGFLGGGNMGRAIMGGLIKAGLYRPDEIKVFDISEAALTSLQTDLNVQPYTAADELVKASEIVVVSVKPQVLDNLLTPLKSVITKDQLVVSIAAGVTLAHLTTLLSNKNKLVRVMPNTPALVGAGMAAIATNEVVTVDDQQAVLAIFNSFGLAKLVPEHLIDAVVGISGSGPAYVYMFIEALADGAVLEGLPRQDAYKFAAQTVYGAAKMVLETGRLPSDLKDMVCSPAGTTITGVRVLEDGGFRGLIMDTVHAAAQKNREMG</sequence>
<protein>
    <recommendedName>
        <fullName evidence="5 6">Pyrroline-5-carboxylate reductase</fullName>
        <shortName evidence="5">P5C reductase</shortName>
        <shortName evidence="5">P5CR</shortName>
        <ecNumber evidence="5 6">1.5.1.2</ecNumber>
    </recommendedName>
    <alternativeName>
        <fullName evidence="5">PCA reductase</fullName>
    </alternativeName>
</protein>
<comment type="catalytic activity">
    <reaction evidence="5">
        <text>L-proline + NAD(+) = (S)-1-pyrroline-5-carboxylate + NADH + 2 H(+)</text>
        <dbReference type="Rhea" id="RHEA:14105"/>
        <dbReference type="ChEBI" id="CHEBI:15378"/>
        <dbReference type="ChEBI" id="CHEBI:17388"/>
        <dbReference type="ChEBI" id="CHEBI:57540"/>
        <dbReference type="ChEBI" id="CHEBI:57945"/>
        <dbReference type="ChEBI" id="CHEBI:60039"/>
        <dbReference type="EC" id="1.5.1.2"/>
    </reaction>
</comment>
<comment type="function">
    <text evidence="5">Catalyzes the reduction of 1-pyrroline-5-carboxylate (PCA) to L-proline.</text>
</comment>
<dbReference type="InterPro" id="IPR036291">
    <property type="entry name" value="NAD(P)-bd_dom_sf"/>
</dbReference>
<dbReference type="RefSeq" id="WP_137641136.1">
    <property type="nucleotide sequence ID" value="NZ_BJDK01000041.1"/>
</dbReference>
<evidence type="ECO:0000256" key="5">
    <source>
        <dbReference type="HAMAP-Rule" id="MF_01925"/>
    </source>
</evidence>
<evidence type="ECO:0000259" key="8">
    <source>
        <dbReference type="Pfam" id="PF03807"/>
    </source>
</evidence>
<organism evidence="10 11">
    <name type="scientific">Lactiplantibacillus dongliensis</name>
    <dbReference type="NCBI Taxonomy" id="2559919"/>
    <lineage>
        <taxon>Bacteria</taxon>
        <taxon>Bacillati</taxon>
        <taxon>Bacillota</taxon>
        <taxon>Bacilli</taxon>
        <taxon>Lactobacillales</taxon>
        <taxon>Lactobacillaceae</taxon>
        <taxon>Lactiplantibacillus</taxon>
    </lineage>
</organism>
<dbReference type="HAMAP" id="MF_01925">
    <property type="entry name" value="P5C_reductase"/>
    <property type="match status" value="1"/>
</dbReference>
<evidence type="ECO:0000256" key="2">
    <source>
        <dbReference type="ARBA" id="ARBA00022650"/>
    </source>
</evidence>
<keyword evidence="5 7" id="KW-0028">Amino-acid biosynthesis</keyword>
<dbReference type="GO" id="GO:0004735">
    <property type="term" value="F:pyrroline-5-carboxylate reductase activity"/>
    <property type="evidence" value="ECO:0007669"/>
    <property type="project" value="UniProtKB-EC"/>
</dbReference>